<dbReference type="Pfam" id="PF13419">
    <property type="entry name" value="HAD_2"/>
    <property type="match status" value="1"/>
</dbReference>
<dbReference type="RefSeq" id="WP_108602031.1">
    <property type="nucleotide sequence ID" value="NZ_CP026604.1"/>
</dbReference>
<dbReference type="SUPFAM" id="SSF56784">
    <property type="entry name" value="HAD-like"/>
    <property type="match status" value="1"/>
</dbReference>
<dbReference type="GO" id="GO:0006281">
    <property type="term" value="P:DNA repair"/>
    <property type="evidence" value="ECO:0007669"/>
    <property type="project" value="TreeGrafter"/>
</dbReference>
<dbReference type="NCBIfam" id="TIGR01549">
    <property type="entry name" value="HAD-SF-IA-v1"/>
    <property type="match status" value="1"/>
</dbReference>
<evidence type="ECO:0000313" key="2">
    <source>
        <dbReference type="Proteomes" id="UP000244441"/>
    </source>
</evidence>
<dbReference type="GO" id="GO:0008967">
    <property type="term" value="F:phosphoglycolate phosphatase activity"/>
    <property type="evidence" value="ECO:0007669"/>
    <property type="project" value="TreeGrafter"/>
</dbReference>
<dbReference type="InterPro" id="IPR036412">
    <property type="entry name" value="HAD-like_sf"/>
</dbReference>
<dbReference type="SFLD" id="SFLDG01129">
    <property type="entry name" value="C1.5:_HAD__Beta-PGM__Phosphata"/>
    <property type="match status" value="1"/>
</dbReference>
<dbReference type="SFLD" id="SFLDS00003">
    <property type="entry name" value="Haloacid_Dehalogenase"/>
    <property type="match status" value="1"/>
</dbReference>
<dbReference type="Proteomes" id="UP000244441">
    <property type="component" value="Chromosome"/>
</dbReference>
<keyword evidence="1" id="KW-0378">Hydrolase</keyword>
<dbReference type="PANTHER" id="PTHR43434">
    <property type="entry name" value="PHOSPHOGLYCOLATE PHOSPHATASE"/>
    <property type="match status" value="1"/>
</dbReference>
<dbReference type="InterPro" id="IPR006439">
    <property type="entry name" value="HAD-SF_hydro_IA"/>
</dbReference>
<dbReference type="InterPro" id="IPR041492">
    <property type="entry name" value="HAD_2"/>
</dbReference>
<dbReference type="InterPro" id="IPR023214">
    <property type="entry name" value="HAD_sf"/>
</dbReference>
<organism evidence="1 2">
    <name type="scientific">Saccharobesus litoralis</name>
    <dbReference type="NCBI Taxonomy" id="2172099"/>
    <lineage>
        <taxon>Bacteria</taxon>
        <taxon>Pseudomonadati</taxon>
        <taxon>Pseudomonadota</taxon>
        <taxon>Gammaproteobacteria</taxon>
        <taxon>Alteromonadales</taxon>
        <taxon>Alteromonadaceae</taxon>
        <taxon>Saccharobesus</taxon>
    </lineage>
</organism>
<dbReference type="KEGG" id="cate:C2869_05665"/>
<dbReference type="EMBL" id="CP026604">
    <property type="protein sequence ID" value="AWB65959.1"/>
    <property type="molecule type" value="Genomic_DNA"/>
</dbReference>
<dbReference type="InterPro" id="IPR023198">
    <property type="entry name" value="PGP-like_dom2"/>
</dbReference>
<name>A0A2S0VP30_9ALTE</name>
<accession>A0A2S0VP30</accession>
<dbReference type="PANTHER" id="PTHR43434:SF24">
    <property type="entry name" value="HYDROLASE-RELATED"/>
    <property type="match status" value="1"/>
</dbReference>
<dbReference type="OrthoDB" id="9782449at2"/>
<proteinExistence type="predicted"/>
<protein>
    <submittedName>
        <fullName evidence="1">HAD family hydrolase</fullName>
    </submittedName>
</protein>
<reference evidence="1 2" key="1">
    <citation type="submission" date="2018-01" db="EMBL/GenBank/DDBJ databases">
        <title>Genome sequence of a Cantenovulum-like bacteria.</title>
        <authorList>
            <person name="Tan W.R."/>
            <person name="Lau N.-S."/>
            <person name="Go F."/>
            <person name="Amirul A.-A.A."/>
        </authorList>
    </citation>
    <scope>NUCLEOTIDE SEQUENCE [LARGE SCALE GENOMIC DNA]</scope>
    <source>
        <strain evidence="1 2">CCB-QB4</strain>
    </source>
</reference>
<evidence type="ECO:0000313" key="1">
    <source>
        <dbReference type="EMBL" id="AWB65959.1"/>
    </source>
</evidence>
<gene>
    <name evidence="1" type="ORF">C2869_05665</name>
</gene>
<dbReference type="InterPro" id="IPR050155">
    <property type="entry name" value="HAD-like_hydrolase_sf"/>
</dbReference>
<dbReference type="Gene3D" id="3.40.50.1000">
    <property type="entry name" value="HAD superfamily/HAD-like"/>
    <property type="match status" value="1"/>
</dbReference>
<dbReference type="GO" id="GO:0005829">
    <property type="term" value="C:cytosol"/>
    <property type="evidence" value="ECO:0007669"/>
    <property type="project" value="TreeGrafter"/>
</dbReference>
<sequence>MKYKVVLFDWDGTLMDSIAKIVNAVQVAAELNQVVVPSVDKAKSIIGLSLETAVEVLFPDSTLAVQQQIGADYSRTYNNSQVASPLFADALDCLTQLKDAGAVLGVATGKRRRGLNKVLDSSGTRHFFSASRCADETASKPDPQMLNEILAELDVRASECVYIGDTVHDLAMAQAINMDRIGVTHGVDDFDALNKHKPVLIADNLTGIVNYILQP</sequence>
<dbReference type="AlphaFoldDB" id="A0A2S0VP30"/>
<keyword evidence="2" id="KW-1185">Reference proteome</keyword>
<dbReference type="Gene3D" id="1.10.150.240">
    <property type="entry name" value="Putative phosphatase, domain 2"/>
    <property type="match status" value="1"/>
</dbReference>